<dbReference type="Proteomes" id="UP000028058">
    <property type="component" value="Unassembled WGS sequence"/>
</dbReference>
<dbReference type="OrthoDB" id="3917849at2"/>
<dbReference type="RefSeq" id="WP_043459559.1">
    <property type="nucleotide sequence ID" value="NZ_CP134822.1"/>
</dbReference>
<organism evidence="2 3">
    <name type="scientific">Streptomyces xinghaiensis</name>
    <dbReference type="NCBI Taxonomy" id="1038928"/>
    <lineage>
        <taxon>Bacteria</taxon>
        <taxon>Bacillati</taxon>
        <taxon>Actinomycetota</taxon>
        <taxon>Actinomycetes</taxon>
        <taxon>Kitasatosporales</taxon>
        <taxon>Streptomycetaceae</taxon>
        <taxon>Streptomyces</taxon>
    </lineage>
</organism>
<keyword evidence="3" id="KW-1185">Reference proteome</keyword>
<proteinExistence type="predicted"/>
<feature type="region of interest" description="Disordered" evidence="1">
    <location>
        <begin position="417"/>
        <end position="612"/>
    </location>
</feature>
<accession>A0A3M8FEM1</accession>
<dbReference type="CDD" id="cd20739">
    <property type="entry name" value="PoNe_DUF637"/>
    <property type="match status" value="1"/>
</dbReference>
<dbReference type="InterPro" id="IPR049762">
    <property type="entry name" value="PoNe_dom"/>
</dbReference>
<dbReference type="AlphaFoldDB" id="A0A3M8FEM1"/>
<evidence type="ECO:0000313" key="2">
    <source>
        <dbReference type="EMBL" id="RKM97251.1"/>
    </source>
</evidence>
<comment type="caution">
    <text evidence="2">The sequence shown here is derived from an EMBL/GenBank/DDBJ whole genome shotgun (WGS) entry which is preliminary data.</text>
</comment>
<dbReference type="EMBL" id="JNAD02000003">
    <property type="protein sequence ID" value="RKM97251.1"/>
    <property type="molecule type" value="Genomic_DNA"/>
</dbReference>
<evidence type="ECO:0000256" key="1">
    <source>
        <dbReference type="SAM" id="MobiDB-lite"/>
    </source>
</evidence>
<gene>
    <name evidence="2" type="ORF">SFRA_008425</name>
</gene>
<protein>
    <submittedName>
        <fullName evidence="2">Uncharacterized protein</fullName>
    </submittedName>
</protein>
<sequence length="899" mass="95048">MIEPSGIPQFTGDFEQLDKDVSRLRGDAIGIRDGGSDVHSRFQMLGAFYTAPEADALFSTTQPVMDKADGFAVKLETVADALDTFSVEARPLAKRLQGLKADAFTFVESVEGDEEWTYDEDKIRRHQELMDGVAAAESAFREAERRAATKISALVGGPKFVKDDGSHTSNKKTVMYGYDAEVLQRAEETPWGSPVSESHHAWEVGYWTKSFFWDGLVVDNIWGGLKGLGTLFGTEGLDAAGDAWSHLGDVLSGIGQYTIAPFDALMDWAIGPDEESETEVRQKQAAKDFAKGLVAWDMWGENPARAASTVVFNGLTIGAGSLAARGAADAGAAAKVAGAAGKVGVYLDPVSAALTLGGKAAGALPKLSEVTTGVRAGVEATADAQRVNSVMELGNGAKLIIEDGRFIPVDKHGNVHTQQPRQELAADAQRTAPEQTPARDRELTPVGATSRTPDATAHTGQNLPPRAGHEPPSGTGTGTGGGDGTAPRGSAVAAPGGAGAAHAAGPETSARSTGTGGSGQAGNGHGGAGQGGNGGGVPGSGGHGAGGADDLGRAADDTAGGHTSGHDTTGDGTAGDGTAGVAGPDSGVPGRSPEGQRPAFMRDGANPYGPRGSLTLQQIEEIQVYRANNEPGYREHYYRKDGTRKSLEVYDESGFTPPQLTRLSDDAPWIRAKDVPAPPKPHFLDEDYISVGADTVTSKARLRILDEAAQNRHFAVRWDNIVADWKAETGRAHDAQGTPDSAAQWGEAKGTYKESHTAMGEAAEEFGESAARHHYVAERYPDFTEQPLLGPKNGNDQFDQVWKHEDGRIVVIEAKSSPGTELGRRTLPDGRQVSQGSREYFLDIIRHMRKRGETDLVRDIQKALKQGNLEYVVVKGEKNTGSYTGYQYRRFDISKGTLP</sequence>
<evidence type="ECO:0000313" key="3">
    <source>
        <dbReference type="Proteomes" id="UP000028058"/>
    </source>
</evidence>
<feature type="compositionally biased region" description="Gly residues" evidence="1">
    <location>
        <begin position="475"/>
        <end position="484"/>
    </location>
</feature>
<name>A0A3M8FEM1_9ACTN</name>
<feature type="compositionally biased region" description="Polar residues" evidence="1">
    <location>
        <begin position="447"/>
        <end position="462"/>
    </location>
</feature>
<feature type="compositionally biased region" description="Low complexity" evidence="1">
    <location>
        <begin position="485"/>
        <end position="513"/>
    </location>
</feature>
<feature type="compositionally biased region" description="Gly residues" evidence="1">
    <location>
        <begin position="514"/>
        <end position="549"/>
    </location>
</feature>
<reference evidence="2 3" key="1">
    <citation type="journal article" date="2014" name="Genome Announc.">
        <title>Draft Genome Sequence of Streptomyces fradiae ATCC 19609, a Strain Highly Sensitive to Antibiotics.</title>
        <authorList>
            <person name="Bekker O.B."/>
            <person name="Klimina K.M."/>
            <person name="Vatlin A.A."/>
            <person name="Zakharevich N.V."/>
            <person name="Kasianov A.S."/>
            <person name="Danilenko V.N."/>
        </authorList>
    </citation>
    <scope>NUCLEOTIDE SEQUENCE [LARGE SCALE GENOMIC DNA]</scope>
    <source>
        <strain evidence="2 3">ATCC 19609</strain>
    </source>
</reference>